<protein>
    <submittedName>
        <fullName evidence="2">Amidohydrolase family protein</fullName>
    </submittedName>
</protein>
<feature type="domain" description="Amidohydrolase 3" evidence="1">
    <location>
        <begin position="56"/>
        <end position="556"/>
    </location>
</feature>
<dbReference type="Pfam" id="PF07969">
    <property type="entry name" value="Amidohydro_3"/>
    <property type="match status" value="1"/>
</dbReference>
<dbReference type="SUPFAM" id="SSF51556">
    <property type="entry name" value="Metallo-dependent hydrolases"/>
    <property type="match status" value="1"/>
</dbReference>
<dbReference type="Gene3D" id="2.30.40.10">
    <property type="entry name" value="Urease, subunit C, domain 1"/>
    <property type="match status" value="1"/>
</dbReference>
<dbReference type="Gene3D" id="3.10.310.70">
    <property type="match status" value="1"/>
</dbReference>
<organism evidence="2 3">
    <name type="scientific">Roseococcus pinisoli</name>
    <dbReference type="NCBI Taxonomy" id="2835040"/>
    <lineage>
        <taxon>Bacteria</taxon>
        <taxon>Pseudomonadati</taxon>
        <taxon>Pseudomonadota</taxon>
        <taxon>Alphaproteobacteria</taxon>
        <taxon>Acetobacterales</taxon>
        <taxon>Roseomonadaceae</taxon>
        <taxon>Roseococcus</taxon>
    </lineage>
</organism>
<proteinExistence type="predicted"/>
<evidence type="ECO:0000313" key="3">
    <source>
        <dbReference type="Proteomes" id="UP000766336"/>
    </source>
</evidence>
<name>A0ABS5QD55_9PROT</name>
<sequence>MSTHEPADLILSGGKIITADSRFSIAESVAIRAGRFIAVGEAAMVERHRAPHTQSIALNGRAVLPGLIDGHAHMDREGLKSVFPSLAGCRSIPEIQARIAELAKDKAPGEWIVTMPIGEPPFYFGLPESLAEGRWPTRQELDDAAPDNPVYIRSIWGYWRHSQPLVSLANTRALRLAGVTRETAPPHPTVTIEKDAAGEPNGIFTERGFVPLVELSLFHMAPGFTVAQRVAALPRSTAWYHAFGTTSVYEEHGVASEVLSAYRQVHAAGKLTMRSHLAFSPDWRGMEDVPMERIIGGWAHQLAGAGFGDDMLRLSGIITEIGRTTDNAVRAQAAPYTGWAGFNYDMGLERERAKEMLIACARNGIRAIGIWPNMLDLFAEVNEVVPIRDLRWVLGHIAVLSREQVSKIRDLGLVLSTHTNRYIYKEGHLLQERHGLPDEDAISPLRWLEEAGITYSLATDNVPVSLFYPMWQAVSRMSLQTQRMVGESQAVSRESAIRAATNAGAYLTMSEKDKGAIEVGKLADLAVLTADPLTVELPALKDVASELTMVGGKVVHEGRLTPSA</sequence>
<dbReference type="PANTHER" id="PTHR22642:SF2">
    <property type="entry name" value="PROTEIN LONG AFTER FAR-RED 3"/>
    <property type="match status" value="1"/>
</dbReference>
<dbReference type="PANTHER" id="PTHR22642">
    <property type="entry name" value="IMIDAZOLONEPROPIONASE"/>
    <property type="match status" value="1"/>
</dbReference>
<dbReference type="RefSeq" id="WP_213669468.1">
    <property type="nucleotide sequence ID" value="NZ_JAHCDA010000001.1"/>
</dbReference>
<gene>
    <name evidence="2" type="ORF">KHU32_07995</name>
</gene>
<comment type="caution">
    <text evidence="2">The sequence shown here is derived from an EMBL/GenBank/DDBJ whole genome shotgun (WGS) entry which is preliminary data.</text>
</comment>
<dbReference type="EMBL" id="JAHCDA010000001">
    <property type="protein sequence ID" value="MBS7810877.1"/>
    <property type="molecule type" value="Genomic_DNA"/>
</dbReference>
<dbReference type="Proteomes" id="UP000766336">
    <property type="component" value="Unassembled WGS sequence"/>
</dbReference>
<evidence type="ECO:0000259" key="1">
    <source>
        <dbReference type="Pfam" id="PF07969"/>
    </source>
</evidence>
<dbReference type="SUPFAM" id="SSF51338">
    <property type="entry name" value="Composite domain of metallo-dependent hydrolases"/>
    <property type="match status" value="1"/>
</dbReference>
<keyword evidence="3" id="KW-1185">Reference proteome</keyword>
<evidence type="ECO:0000313" key="2">
    <source>
        <dbReference type="EMBL" id="MBS7810877.1"/>
    </source>
</evidence>
<dbReference type="InterPro" id="IPR032466">
    <property type="entry name" value="Metal_Hydrolase"/>
</dbReference>
<dbReference type="InterPro" id="IPR013108">
    <property type="entry name" value="Amidohydro_3"/>
</dbReference>
<reference evidence="2 3" key="1">
    <citation type="submission" date="2021-05" db="EMBL/GenBank/DDBJ databases">
        <title>Roseococcus sp. XZZS9, whole genome shotgun sequencing project.</title>
        <authorList>
            <person name="Zhao G."/>
            <person name="Shen L."/>
        </authorList>
    </citation>
    <scope>NUCLEOTIDE SEQUENCE [LARGE SCALE GENOMIC DNA]</scope>
    <source>
        <strain evidence="2 3">XZZS9</strain>
    </source>
</reference>
<accession>A0ABS5QD55</accession>
<dbReference type="InterPro" id="IPR011059">
    <property type="entry name" value="Metal-dep_hydrolase_composite"/>
</dbReference>
<dbReference type="Gene3D" id="3.20.20.140">
    <property type="entry name" value="Metal-dependent hydrolases"/>
    <property type="match status" value="1"/>
</dbReference>